<feature type="domain" description="VPS9" evidence="2">
    <location>
        <begin position="79"/>
        <end position="236"/>
    </location>
</feature>
<keyword evidence="1" id="KW-0732">Signal</keyword>
<dbReference type="Gene3D" id="1.20.1050.80">
    <property type="entry name" value="VPS9 domain"/>
    <property type="match status" value="1"/>
</dbReference>
<sequence length="256" mass="29353">MKCRRTCLKALLSLSLTPAGRTIDSFTKDIGLVKTNPTLLQTFYDYISAKYGVKCEIGMSLVERMVMADGFKYLLNINDPANELTNKKILLYRWISPEHLELGVEREMLEDISIRFKNISILQTPTEKISHIMGTIEELCSAVGRNEGQDKILPSIIYCIIKSSVPNIYLEVQFMAIYRRRGVEKCKEGCTHGLNIDVDCECLPSKTYCEREIGYYLTSAQAAVDFIRRMEFYDLKISEGEFHRNMMDAIELVKDI</sequence>
<dbReference type="HOGENOM" id="CLU_095016_0_0_1"/>
<dbReference type="GO" id="GO:0030139">
    <property type="term" value="C:endocytic vesicle"/>
    <property type="evidence" value="ECO:0007669"/>
    <property type="project" value="TreeGrafter"/>
</dbReference>
<dbReference type="KEGG" id="ecu:ECU07_1710"/>
<name>Q8SUV0_ENCCU</name>
<dbReference type="RefSeq" id="NP_586098.2">
    <property type="nucleotide sequence ID" value="NM_001041720.2"/>
</dbReference>
<protein>
    <recommendedName>
        <fullName evidence="2">VPS9 domain-containing protein</fullName>
    </recommendedName>
</protein>
<dbReference type="GO" id="GO:0031267">
    <property type="term" value="F:small GTPase binding"/>
    <property type="evidence" value="ECO:0007669"/>
    <property type="project" value="TreeGrafter"/>
</dbReference>
<dbReference type="Pfam" id="PF02204">
    <property type="entry name" value="VPS9"/>
    <property type="match status" value="1"/>
</dbReference>
<organism evidence="3 4">
    <name type="scientific">Encephalitozoon cuniculi (strain GB-M1)</name>
    <name type="common">Microsporidian parasite</name>
    <dbReference type="NCBI Taxonomy" id="284813"/>
    <lineage>
        <taxon>Eukaryota</taxon>
        <taxon>Fungi</taxon>
        <taxon>Fungi incertae sedis</taxon>
        <taxon>Microsporidia</taxon>
        <taxon>Unikaryonidae</taxon>
        <taxon>Encephalitozoon</taxon>
    </lineage>
</organism>
<dbReference type="PROSITE" id="PS51205">
    <property type="entry name" value="VPS9"/>
    <property type="match status" value="1"/>
</dbReference>
<keyword evidence="4" id="KW-1185">Reference proteome</keyword>
<evidence type="ECO:0000256" key="1">
    <source>
        <dbReference type="SAM" id="SignalP"/>
    </source>
</evidence>
<dbReference type="SMART" id="SM00167">
    <property type="entry name" value="VPS9"/>
    <property type="match status" value="1"/>
</dbReference>
<reference evidence="3 4" key="2">
    <citation type="journal article" date="2009" name="BMC Genomics">
        <title>Identification of transcriptional signals in Encephalitozoon cuniculi widespread among Microsporidia phylum: support for accurate structural genome annotation.</title>
        <authorList>
            <person name="Peyretaillade E."/>
            <person name="Goncalves O."/>
            <person name="Terrat S."/>
            <person name="Dugat-Bony E."/>
            <person name="Wincker P."/>
            <person name="Cornman R.S."/>
            <person name="Evans J.D."/>
            <person name="Delbac F."/>
            <person name="Peyret P."/>
        </authorList>
    </citation>
    <scope>NUCLEOTIDE SEQUENCE [LARGE SCALE GENOMIC DNA]</scope>
    <source>
        <strain evidence="3 4">GB-M1</strain>
    </source>
</reference>
<evidence type="ECO:0000313" key="3">
    <source>
        <dbReference type="EMBL" id="CAD25702.2"/>
    </source>
</evidence>
<gene>
    <name evidence="3" type="ordered locus">ECU07_1710</name>
</gene>
<feature type="signal peptide" evidence="1">
    <location>
        <begin position="1"/>
        <end position="22"/>
    </location>
</feature>
<evidence type="ECO:0000313" key="4">
    <source>
        <dbReference type="Proteomes" id="UP000000819"/>
    </source>
</evidence>
<dbReference type="GO" id="GO:0016192">
    <property type="term" value="P:vesicle-mediated transport"/>
    <property type="evidence" value="ECO:0007669"/>
    <property type="project" value="InterPro"/>
</dbReference>
<dbReference type="PANTHER" id="PTHR23101:SF25">
    <property type="entry name" value="GTPASE-ACTIVATING PROTEIN AND VPS9 DOMAIN-CONTAINING PROTEIN 1"/>
    <property type="match status" value="1"/>
</dbReference>
<dbReference type="EMBL" id="AL590447">
    <property type="protein sequence ID" value="CAD25702.2"/>
    <property type="molecule type" value="Genomic_DNA"/>
</dbReference>
<dbReference type="InterPro" id="IPR003123">
    <property type="entry name" value="VPS9"/>
</dbReference>
<dbReference type="InParanoid" id="Q8SUV0"/>
<accession>Q8SUV0</accession>
<proteinExistence type="predicted"/>
<dbReference type="Proteomes" id="UP000000819">
    <property type="component" value="Chromosome VII"/>
</dbReference>
<dbReference type="STRING" id="284813.Q8SUV0"/>
<dbReference type="VEuPathDB" id="MicrosporidiaDB:ECU07_1710"/>
<feature type="chain" id="PRO_5004316221" description="VPS9 domain-containing protein" evidence="1">
    <location>
        <begin position="23"/>
        <end position="256"/>
    </location>
</feature>
<dbReference type="GO" id="GO:0005829">
    <property type="term" value="C:cytosol"/>
    <property type="evidence" value="ECO:0007669"/>
    <property type="project" value="TreeGrafter"/>
</dbReference>
<evidence type="ECO:0000259" key="2">
    <source>
        <dbReference type="PROSITE" id="PS51205"/>
    </source>
</evidence>
<dbReference type="GeneID" id="859532"/>
<dbReference type="PANTHER" id="PTHR23101">
    <property type="entry name" value="RAB GDP/GTP EXCHANGE FACTOR"/>
    <property type="match status" value="1"/>
</dbReference>
<reference evidence="3 4" key="1">
    <citation type="journal article" date="2001" name="Nature">
        <title>Genome sequence and gene compaction of the eukaryote parasite Encephalitozoon cuniculi.</title>
        <authorList>
            <person name="Katinka M.D."/>
            <person name="Duprat S."/>
            <person name="Cornillot E."/>
            <person name="Metenier G."/>
            <person name="Thomarat F."/>
            <person name="Prensier G."/>
            <person name="Barbe V."/>
            <person name="Peyretaillade E."/>
            <person name="Brottier P."/>
            <person name="Wincker P."/>
            <person name="Delbac F."/>
            <person name="El Alaoui H."/>
            <person name="Peyret P."/>
            <person name="Saurin W."/>
            <person name="Gouy M."/>
            <person name="Weissenbach J."/>
            <person name="Vivares C.P."/>
        </authorList>
    </citation>
    <scope>NUCLEOTIDE SEQUENCE [LARGE SCALE GENOMIC DNA]</scope>
    <source>
        <strain evidence="3 4">GB-M1</strain>
    </source>
</reference>
<dbReference type="SUPFAM" id="SSF109993">
    <property type="entry name" value="VPS9 domain"/>
    <property type="match status" value="1"/>
</dbReference>
<dbReference type="InterPro" id="IPR045046">
    <property type="entry name" value="Vps9-like"/>
</dbReference>
<dbReference type="AlphaFoldDB" id="Q8SUV0"/>
<dbReference type="OrthoDB" id="300289at2759"/>
<dbReference type="InterPro" id="IPR037191">
    <property type="entry name" value="VPS9_dom_sf"/>
</dbReference>
<dbReference type="GO" id="GO:0005085">
    <property type="term" value="F:guanyl-nucleotide exchange factor activity"/>
    <property type="evidence" value="ECO:0007669"/>
    <property type="project" value="InterPro"/>
</dbReference>